<dbReference type="EMBL" id="MT145090">
    <property type="protein sequence ID" value="QJI03465.1"/>
    <property type="molecule type" value="Genomic_DNA"/>
</dbReference>
<evidence type="ECO:0000313" key="2">
    <source>
        <dbReference type="EMBL" id="QJA60386.1"/>
    </source>
</evidence>
<organism evidence="1">
    <name type="scientific">viral metagenome</name>
    <dbReference type="NCBI Taxonomy" id="1070528"/>
    <lineage>
        <taxon>unclassified sequences</taxon>
        <taxon>metagenomes</taxon>
        <taxon>organismal metagenomes</taxon>
    </lineage>
</organism>
<accession>A0A6H1ZXZ6</accession>
<evidence type="ECO:0000313" key="3">
    <source>
        <dbReference type="EMBL" id="QJI03465.1"/>
    </source>
</evidence>
<proteinExistence type="predicted"/>
<dbReference type="EMBL" id="MT141407">
    <property type="protein sequence ID" value="QJA60386.1"/>
    <property type="molecule type" value="Genomic_DNA"/>
</dbReference>
<sequence>MKAGKWEIVIHEVEGFPLWVPTTYRDATIEQILAKTGGCGPGGLGDWLVPDTMYFESVFLSCQAHDWMYGEGETEEDKKIADRLFLVNMSIVIQETPYTHKTENQKLDILRLHRVMTYYEAVYYGGGSAFDKGESPQKIEDIPEEQREWIKRIMEDDFGE</sequence>
<dbReference type="AlphaFoldDB" id="A0A6H1ZXZ6"/>
<name>A0A6H1ZXZ6_9ZZZZ</name>
<gene>
    <name evidence="2" type="ORF">MM415B01121_0004</name>
    <name evidence="1" type="ORF">TM448A02593_0005</name>
    <name evidence="3" type="ORF">TM448B04546_0009</name>
</gene>
<evidence type="ECO:0000313" key="1">
    <source>
        <dbReference type="EMBL" id="QJA52291.1"/>
    </source>
</evidence>
<protein>
    <submittedName>
        <fullName evidence="1">Uncharacterized protein</fullName>
    </submittedName>
</protein>
<reference evidence="1" key="1">
    <citation type="submission" date="2020-03" db="EMBL/GenBank/DDBJ databases">
        <title>The deep terrestrial virosphere.</title>
        <authorList>
            <person name="Holmfeldt K."/>
            <person name="Nilsson E."/>
            <person name="Simone D."/>
            <person name="Lopez-Fernandez M."/>
            <person name="Wu X."/>
            <person name="de Brujin I."/>
            <person name="Lundin D."/>
            <person name="Andersson A."/>
            <person name="Bertilsson S."/>
            <person name="Dopson M."/>
        </authorList>
    </citation>
    <scope>NUCLEOTIDE SEQUENCE</scope>
    <source>
        <strain evidence="2">MM415B01121</strain>
        <strain evidence="1">TM448A02593</strain>
        <strain evidence="3">TM448B04546</strain>
    </source>
</reference>
<dbReference type="EMBL" id="MT144328">
    <property type="protein sequence ID" value="QJA52291.1"/>
    <property type="molecule type" value="Genomic_DNA"/>
</dbReference>